<dbReference type="SUPFAM" id="SSF48498">
    <property type="entry name" value="Tetracyclin repressor-like, C-terminal domain"/>
    <property type="match status" value="1"/>
</dbReference>
<dbReference type="GO" id="GO:0000976">
    <property type="term" value="F:transcription cis-regulatory region binding"/>
    <property type="evidence" value="ECO:0007669"/>
    <property type="project" value="TreeGrafter"/>
</dbReference>
<dbReference type="GO" id="GO:0003700">
    <property type="term" value="F:DNA-binding transcription factor activity"/>
    <property type="evidence" value="ECO:0007669"/>
    <property type="project" value="TreeGrafter"/>
</dbReference>
<dbReference type="Gene3D" id="1.10.357.10">
    <property type="entry name" value="Tetracycline Repressor, domain 2"/>
    <property type="match status" value="1"/>
</dbReference>
<dbReference type="Pfam" id="PF00440">
    <property type="entry name" value="TetR_N"/>
    <property type="match status" value="1"/>
</dbReference>
<dbReference type="PANTHER" id="PTHR30055">
    <property type="entry name" value="HTH-TYPE TRANSCRIPTIONAL REGULATOR RUTR"/>
    <property type="match status" value="1"/>
</dbReference>
<comment type="caution">
    <text evidence="5">The sequence shown here is derived from an EMBL/GenBank/DDBJ whole genome shotgun (WGS) entry which is preliminary data.</text>
</comment>
<keyword evidence="6" id="KW-1185">Reference proteome</keyword>
<dbReference type="PROSITE" id="PS50977">
    <property type="entry name" value="HTH_TETR_2"/>
    <property type="match status" value="1"/>
</dbReference>
<evidence type="ECO:0000313" key="6">
    <source>
        <dbReference type="Proteomes" id="UP000587527"/>
    </source>
</evidence>
<dbReference type="InterPro" id="IPR001647">
    <property type="entry name" value="HTH_TetR"/>
</dbReference>
<dbReference type="SUPFAM" id="SSF46689">
    <property type="entry name" value="Homeodomain-like"/>
    <property type="match status" value="1"/>
</dbReference>
<dbReference type="PROSITE" id="PS01081">
    <property type="entry name" value="HTH_TETR_1"/>
    <property type="match status" value="1"/>
</dbReference>
<evidence type="ECO:0000256" key="2">
    <source>
        <dbReference type="PROSITE-ProRule" id="PRU00335"/>
    </source>
</evidence>
<sequence length="216" mass="22785">MTADSPGPTKAVVASAADEPAAHRPRDAARTRQLLLDSARRRFAHDGYSATTVRDIADDAGVNVALISRYFGSKEGLFEACLVSATEELKRVAGTVSGASKVPDAIVKQVLGAAPGELPNEVLMLLLRSSGDERAERMRVGLLRTFTERLASTAGWHADDPGGDDLMLRSQLVLALALGVTVLRATSGLEPLASATEEDLTGPMRDLVAALMPQVP</sequence>
<feature type="DNA-binding region" description="H-T-H motif" evidence="2">
    <location>
        <begin position="52"/>
        <end position="71"/>
    </location>
</feature>
<evidence type="ECO:0000256" key="3">
    <source>
        <dbReference type="SAM" id="MobiDB-lite"/>
    </source>
</evidence>
<reference evidence="5 6" key="1">
    <citation type="submission" date="2020-08" db="EMBL/GenBank/DDBJ databases">
        <title>Sequencing the genomes of 1000 actinobacteria strains.</title>
        <authorList>
            <person name="Klenk H.-P."/>
        </authorList>
    </citation>
    <scope>NUCLEOTIDE SEQUENCE [LARGE SCALE GENOMIC DNA]</scope>
    <source>
        <strain evidence="5 6">DSM 45362</strain>
    </source>
</reference>
<dbReference type="Proteomes" id="UP000587527">
    <property type="component" value="Unassembled WGS sequence"/>
</dbReference>
<dbReference type="InterPro" id="IPR036271">
    <property type="entry name" value="Tet_transcr_reg_TetR-rel_C_sf"/>
</dbReference>
<dbReference type="InterPro" id="IPR009057">
    <property type="entry name" value="Homeodomain-like_sf"/>
</dbReference>
<dbReference type="PRINTS" id="PR00455">
    <property type="entry name" value="HTHTETR"/>
</dbReference>
<dbReference type="Pfam" id="PF17920">
    <property type="entry name" value="TetR_C_16"/>
    <property type="match status" value="1"/>
</dbReference>
<dbReference type="RefSeq" id="WP_184833510.1">
    <property type="nucleotide sequence ID" value="NZ_JACHMN010000002.1"/>
</dbReference>
<proteinExistence type="predicted"/>
<feature type="domain" description="HTH tetR-type" evidence="4">
    <location>
        <begin position="29"/>
        <end position="89"/>
    </location>
</feature>
<evidence type="ECO:0000259" key="4">
    <source>
        <dbReference type="PROSITE" id="PS50977"/>
    </source>
</evidence>
<organism evidence="5 6">
    <name type="scientific">Allocatelliglobosispora scoriae</name>
    <dbReference type="NCBI Taxonomy" id="643052"/>
    <lineage>
        <taxon>Bacteria</taxon>
        <taxon>Bacillati</taxon>
        <taxon>Actinomycetota</taxon>
        <taxon>Actinomycetes</taxon>
        <taxon>Micromonosporales</taxon>
        <taxon>Micromonosporaceae</taxon>
        <taxon>Allocatelliglobosispora</taxon>
    </lineage>
</organism>
<feature type="region of interest" description="Disordered" evidence="3">
    <location>
        <begin position="1"/>
        <end position="28"/>
    </location>
</feature>
<evidence type="ECO:0000256" key="1">
    <source>
        <dbReference type="ARBA" id="ARBA00023125"/>
    </source>
</evidence>
<evidence type="ECO:0000313" key="5">
    <source>
        <dbReference type="EMBL" id="MBB5867959.1"/>
    </source>
</evidence>
<keyword evidence="1 2" id="KW-0238">DNA-binding</keyword>
<dbReference type="InterPro" id="IPR041678">
    <property type="entry name" value="TetR_C_16"/>
</dbReference>
<name>A0A841BL84_9ACTN</name>
<dbReference type="InterPro" id="IPR023772">
    <property type="entry name" value="DNA-bd_HTH_TetR-type_CS"/>
</dbReference>
<protein>
    <submittedName>
        <fullName evidence="5">AcrR family transcriptional regulator</fullName>
    </submittedName>
</protein>
<dbReference type="InterPro" id="IPR050109">
    <property type="entry name" value="HTH-type_TetR-like_transc_reg"/>
</dbReference>
<dbReference type="AlphaFoldDB" id="A0A841BL84"/>
<gene>
    <name evidence="5" type="ORF">F4553_001338</name>
</gene>
<dbReference type="PANTHER" id="PTHR30055:SF235">
    <property type="entry name" value="TRANSCRIPTIONAL REGULATORY PROTEIN"/>
    <property type="match status" value="1"/>
</dbReference>
<dbReference type="EMBL" id="JACHMN010000002">
    <property type="protein sequence ID" value="MBB5867959.1"/>
    <property type="molecule type" value="Genomic_DNA"/>
</dbReference>
<accession>A0A841BL84</accession>